<evidence type="ECO:0000313" key="2">
    <source>
        <dbReference type="Proteomes" id="UP001341840"/>
    </source>
</evidence>
<accession>A0ABU6S3Z9</accession>
<organism evidence="1 2">
    <name type="scientific">Stylosanthes scabra</name>
    <dbReference type="NCBI Taxonomy" id="79078"/>
    <lineage>
        <taxon>Eukaryota</taxon>
        <taxon>Viridiplantae</taxon>
        <taxon>Streptophyta</taxon>
        <taxon>Embryophyta</taxon>
        <taxon>Tracheophyta</taxon>
        <taxon>Spermatophyta</taxon>
        <taxon>Magnoliopsida</taxon>
        <taxon>eudicotyledons</taxon>
        <taxon>Gunneridae</taxon>
        <taxon>Pentapetalae</taxon>
        <taxon>rosids</taxon>
        <taxon>fabids</taxon>
        <taxon>Fabales</taxon>
        <taxon>Fabaceae</taxon>
        <taxon>Papilionoideae</taxon>
        <taxon>50 kb inversion clade</taxon>
        <taxon>dalbergioids sensu lato</taxon>
        <taxon>Dalbergieae</taxon>
        <taxon>Pterocarpus clade</taxon>
        <taxon>Stylosanthes</taxon>
    </lineage>
</organism>
<sequence>MPNPNLIVSTLYLDGELKRDVDGIGFACPNPILCYINRVDTLDELKNFILRTMRAVGWKHVRRIAYKFLDILPPLEYKFELFWLESDVHVRTMFDMHHRYDPSQVMELLIEIQNVNHSEAGPFSSRAGPVDAIAAPPLQIATPVVTTKNAPITGRFFEDFGRF</sequence>
<dbReference type="Proteomes" id="UP001341840">
    <property type="component" value="Unassembled WGS sequence"/>
</dbReference>
<name>A0ABU6S3Z9_9FABA</name>
<evidence type="ECO:0000313" key="1">
    <source>
        <dbReference type="EMBL" id="MED6130538.1"/>
    </source>
</evidence>
<keyword evidence="2" id="KW-1185">Reference proteome</keyword>
<gene>
    <name evidence="1" type="ORF">PIB30_001623</name>
</gene>
<protein>
    <submittedName>
        <fullName evidence="1">Uncharacterized protein</fullName>
    </submittedName>
</protein>
<comment type="caution">
    <text evidence="1">The sequence shown here is derived from an EMBL/GenBank/DDBJ whole genome shotgun (WGS) entry which is preliminary data.</text>
</comment>
<reference evidence="1 2" key="1">
    <citation type="journal article" date="2023" name="Plants (Basel)">
        <title>Bridging the Gap: Combining Genomics and Transcriptomics Approaches to Understand Stylosanthes scabra, an Orphan Legume from the Brazilian Caatinga.</title>
        <authorList>
            <person name="Ferreira-Neto J.R.C."/>
            <person name="da Silva M.D."/>
            <person name="Binneck E."/>
            <person name="de Melo N.F."/>
            <person name="da Silva R.H."/>
            <person name="de Melo A.L.T.M."/>
            <person name="Pandolfi V."/>
            <person name="Bustamante F.O."/>
            <person name="Brasileiro-Vidal A.C."/>
            <person name="Benko-Iseppon A.M."/>
        </authorList>
    </citation>
    <scope>NUCLEOTIDE SEQUENCE [LARGE SCALE GENOMIC DNA]</scope>
    <source>
        <tissue evidence="1">Leaves</tissue>
    </source>
</reference>
<proteinExistence type="predicted"/>
<dbReference type="EMBL" id="JASCZI010060418">
    <property type="protein sequence ID" value="MED6130538.1"/>
    <property type="molecule type" value="Genomic_DNA"/>
</dbReference>